<evidence type="ECO:0000313" key="6">
    <source>
        <dbReference type="Proteomes" id="UP000198922"/>
    </source>
</evidence>
<evidence type="ECO:0000259" key="4">
    <source>
        <dbReference type="PROSITE" id="PS50949"/>
    </source>
</evidence>
<sequence>MLRSQDIARSLEQQIVFGRLHPGQRLIEDELLAQFDATRHQVRSALEALVSEGLATKVRNKGVHVRSYTPTEISELYEIRDILQTAAIRRMPLPCPPETVAHLQKLCDAHCAATAPHDLLTLNDAFHETIFALCGNRMLADEVAAHTRATHPIRSRGFFDAEYLSIARREHQQMVDALRDGDRDALIALNSRHIERPKQRYLEMRAALDLA</sequence>
<dbReference type="Proteomes" id="UP000198922">
    <property type="component" value="Unassembled WGS sequence"/>
</dbReference>
<dbReference type="RefSeq" id="WP_090113758.1">
    <property type="nucleotide sequence ID" value="NZ_FNAT01000006.1"/>
</dbReference>
<keyword evidence="3" id="KW-0804">Transcription</keyword>
<feature type="domain" description="HTH gntR-type" evidence="4">
    <location>
        <begin position="1"/>
        <end position="68"/>
    </location>
</feature>
<protein>
    <submittedName>
        <fullName evidence="5">DNA-binding transcriptional regulator, GntR family</fullName>
    </submittedName>
</protein>
<evidence type="ECO:0000256" key="3">
    <source>
        <dbReference type="ARBA" id="ARBA00023163"/>
    </source>
</evidence>
<dbReference type="PANTHER" id="PTHR43537">
    <property type="entry name" value="TRANSCRIPTIONAL REGULATOR, GNTR FAMILY"/>
    <property type="match status" value="1"/>
</dbReference>
<dbReference type="InterPro" id="IPR000524">
    <property type="entry name" value="Tscrpt_reg_HTH_GntR"/>
</dbReference>
<dbReference type="SMART" id="SM00345">
    <property type="entry name" value="HTH_GNTR"/>
    <property type="match status" value="1"/>
</dbReference>
<evidence type="ECO:0000256" key="2">
    <source>
        <dbReference type="ARBA" id="ARBA00023125"/>
    </source>
</evidence>
<organism evidence="5 6">
    <name type="scientific">Limimaricola pyoseonensis</name>
    <dbReference type="NCBI Taxonomy" id="521013"/>
    <lineage>
        <taxon>Bacteria</taxon>
        <taxon>Pseudomonadati</taxon>
        <taxon>Pseudomonadota</taxon>
        <taxon>Alphaproteobacteria</taxon>
        <taxon>Rhodobacterales</taxon>
        <taxon>Paracoccaceae</taxon>
        <taxon>Limimaricola</taxon>
    </lineage>
</organism>
<dbReference type="InterPro" id="IPR008920">
    <property type="entry name" value="TF_FadR/GntR_C"/>
</dbReference>
<dbReference type="GO" id="GO:0003700">
    <property type="term" value="F:DNA-binding transcription factor activity"/>
    <property type="evidence" value="ECO:0007669"/>
    <property type="project" value="InterPro"/>
</dbReference>
<dbReference type="Pfam" id="PF07729">
    <property type="entry name" value="FCD"/>
    <property type="match status" value="1"/>
</dbReference>
<name>A0A1G7HU09_9RHOB</name>
<dbReference type="SUPFAM" id="SSF46785">
    <property type="entry name" value="Winged helix' DNA-binding domain"/>
    <property type="match status" value="1"/>
</dbReference>
<keyword evidence="6" id="KW-1185">Reference proteome</keyword>
<dbReference type="InterPro" id="IPR036388">
    <property type="entry name" value="WH-like_DNA-bd_sf"/>
</dbReference>
<keyword evidence="1" id="KW-0805">Transcription regulation</keyword>
<dbReference type="PANTHER" id="PTHR43537:SF49">
    <property type="entry name" value="TRANSCRIPTIONAL REGULATORY PROTEIN"/>
    <property type="match status" value="1"/>
</dbReference>
<gene>
    <name evidence="5" type="ORF">SAMN04488567_3287</name>
</gene>
<dbReference type="Gene3D" id="1.10.10.10">
    <property type="entry name" value="Winged helix-like DNA-binding domain superfamily/Winged helix DNA-binding domain"/>
    <property type="match status" value="1"/>
</dbReference>
<dbReference type="InterPro" id="IPR036390">
    <property type="entry name" value="WH_DNA-bd_sf"/>
</dbReference>
<dbReference type="GO" id="GO:0003677">
    <property type="term" value="F:DNA binding"/>
    <property type="evidence" value="ECO:0007669"/>
    <property type="project" value="UniProtKB-KW"/>
</dbReference>
<proteinExistence type="predicted"/>
<accession>A0A1G7HU09</accession>
<dbReference type="SMART" id="SM00895">
    <property type="entry name" value="FCD"/>
    <property type="match status" value="1"/>
</dbReference>
<dbReference type="EMBL" id="FNAT01000006">
    <property type="protein sequence ID" value="SDF03734.1"/>
    <property type="molecule type" value="Genomic_DNA"/>
</dbReference>
<dbReference type="PROSITE" id="PS50949">
    <property type="entry name" value="HTH_GNTR"/>
    <property type="match status" value="1"/>
</dbReference>
<dbReference type="OrthoDB" id="8638122at2"/>
<keyword evidence="2 5" id="KW-0238">DNA-binding</keyword>
<evidence type="ECO:0000256" key="1">
    <source>
        <dbReference type="ARBA" id="ARBA00023015"/>
    </source>
</evidence>
<dbReference type="InterPro" id="IPR011711">
    <property type="entry name" value="GntR_C"/>
</dbReference>
<dbReference type="Pfam" id="PF00392">
    <property type="entry name" value="GntR"/>
    <property type="match status" value="1"/>
</dbReference>
<dbReference type="AlphaFoldDB" id="A0A1G7HU09"/>
<evidence type="ECO:0000313" key="5">
    <source>
        <dbReference type="EMBL" id="SDF03734.1"/>
    </source>
</evidence>
<dbReference type="STRING" id="521013.SAMN04488567_3287"/>
<dbReference type="Gene3D" id="1.20.120.530">
    <property type="entry name" value="GntR ligand-binding domain-like"/>
    <property type="match status" value="1"/>
</dbReference>
<reference evidence="6" key="1">
    <citation type="submission" date="2016-10" db="EMBL/GenBank/DDBJ databases">
        <authorList>
            <person name="Varghese N."/>
            <person name="Submissions S."/>
        </authorList>
    </citation>
    <scope>NUCLEOTIDE SEQUENCE [LARGE SCALE GENOMIC DNA]</scope>
    <source>
        <strain evidence="6">DSM 21424</strain>
    </source>
</reference>
<dbReference type="SUPFAM" id="SSF48008">
    <property type="entry name" value="GntR ligand-binding domain-like"/>
    <property type="match status" value="1"/>
</dbReference>